<dbReference type="InterPro" id="IPR011047">
    <property type="entry name" value="Quinoprotein_ADH-like_sf"/>
</dbReference>
<reference evidence="3 4" key="1">
    <citation type="submission" date="2019-12" db="EMBL/GenBank/DDBJ databases">
        <title>Genomic-based taxomic classification of the family Erythrobacteraceae.</title>
        <authorList>
            <person name="Xu L."/>
        </authorList>
    </citation>
    <scope>NUCLEOTIDE SEQUENCE [LARGE SCALE GENOMIC DNA]</scope>
    <source>
        <strain evidence="3 4">MCCC 1A09962</strain>
    </source>
</reference>
<dbReference type="SUPFAM" id="SSF50998">
    <property type="entry name" value="Quinoprotein alcohol dehydrogenase-like"/>
    <property type="match status" value="1"/>
</dbReference>
<feature type="domain" description="Pyrrolo-quinoline quinone repeat" evidence="2">
    <location>
        <begin position="203"/>
        <end position="333"/>
    </location>
</feature>
<dbReference type="Gene3D" id="2.130.10.10">
    <property type="entry name" value="YVTN repeat-like/Quinoprotein amine dehydrogenase"/>
    <property type="match status" value="1"/>
</dbReference>
<dbReference type="EMBL" id="WTYW01000001">
    <property type="protein sequence ID" value="MXO85564.1"/>
    <property type="molecule type" value="Genomic_DNA"/>
</dbReference>
<organism evidence="3 4">
    <name type="scientific">Parapontixanthobacter aurantiacus</name>
    <dbReference type="NCBI Taxonomy" id="1463599"/>
    <lineage>
        <taxon>Bacteria</taxon>
        <taxon>Pseudomonadati</taxon>
        <taxon>Pseudomonadota</taxon>
        <taxon>Alphaproteobacteria</taxon>
        <taxon>Sphingomonadales</taxon>
        <taxon>Erythrobacteraceae</taxon>
        <taxon>Parapontixanthobacter</taxon>
    </lineage>
</organism>
<dbReference type="InterPro" id="IPR015943">
    <property type="entry name" value="WD40/YVTN_repeat-like_dom_sf"/>
</dbReference>
<dbReference type="Pfam" id="PF13360">
    <property type="entry name" value="PQQ_2"/>
    <property type="match status" value="2"/>
</dbReference>
<comment type="caution">
    <text evidence="3">The sequence shown here is derived from an EMBL/GenBank/DDBJ whole genome shotgun (WGS) entry which is preliminary data.</text>
</comment>
<feature type="signal peptide" evidence="1">
    <location>
        <begin position="1"/>
        <end position="17"/>
    </location>
</feature>
<keyword evidence="4" id="KW-1185">Reference proteome</keyword>
<evidence type="ECO:0000313" key="4">
    <source>
        <dbReference type="Proteomes" id="UP000433104"/>
    </source>
</evidence>
<dbReference type="PANTHER" id="PTHR34512:SF30">
    <property type="entry name" value="OUTER MEMBRANE PROTEIN ASSEMBLY FACTOR BAMB"/>
    <property type="match status" value="1"/>
</dbReference>
<dbReference type="PANTHER" id="PTHR34512">
    <property type="entry name" value="CELL SURFACE PROTEIN"/>
    <property type="match status" value="1"/>
</dbReference>
<dbReference type="PROSITE" id="PS51257">
    <property type="entry name" value="PROKAR_LIPOPROTEIN"/>
    <property type="match status" value="1"/>
</dbReference>
<evidence type="ECO:0000259" key="2">
    <source>
        <dbReference type="Pfam" id="PF13360"/>
    </source>
</evidence>
<sequence length="516" mass="55316">MKIYALLVSVSGMVLLAGCGGDDGSSRPPTGGSTPNLNVTLSQTSANVSVEEGASAKFGFTANYSGSTSSPIVADVAIGGRRYVLDGAPVQSGSSYTVNLSTVPLAAGGATTSEVQFRLCTTAACSTVYPGSTKTFTVNLDVKLGDWGMFQRNAAHTGYVAARYEPADFEDSWSWAPADGNTLEMSATRGSVFVTERQYFGTSVVHALRASDGSIRWTRSLGEQAYVSGPSFSDNRVFITSMQNSSDNNPQWVLDASSGTLLQQMQFGSQWHDFAQPTVFDGSVYVAAGYYGNEVYNFDYVAGTLLWQASGTGGNIWDGQSVAADQDYVYYYSGAFMDVFDRSTGGKITSMADPNFEWRGYGWDGAPIIGTDGLVFGFSSPRMYNSETKLAGYSLPQRRQIWISENSYTTAPAFANGRLFAARHGLQLIDAINQATGSVAFSVAFPDSETANSNIVIASNLLFVSSASKTYAFDLSQTNYPIVWQRDGGARWLAISPDNQLLIGDDKHIAAVSLYK</sequence>
<feature type="domain" description="Pyrrolo-quinoline quinone repeat" evidence="2">
    <location>
        <begin position="390"/>
        <end position="510"/>
    </location>
</feature>
<dbReference type="InterPro" id="IPR002372">
    <property type="entry name" value="PQQ_rpt_dom"/>
</dbReference>
<protein>
    <submittedName>
        <fullName evidence="3">PQQ-binding-like beta-propeller repeat protein</fullName>
    </submittedName>
</protein>
<dbReference type="RefSeq" id="WP_160681959.1">
    <property type="nucleotide sequence ID" value="NZ_WTYW01000001.1"/>
</dbReference>
<proteinExistence type="predicted"/>
<dbReference type="Proteomes" id="UP000433104">
    <property type="component" value="Unassembled WGS sequence"/>
</dbReference>
<feature type="chain" id="PRO_5032885850" evidence="1">
    <location>
        <begin position="18"/>
        <end position="516"/>
    </location>
</feature>
<evidence type="ECO:0000256" key="1">
    <source>
        <dbReference type="SAM" id="SignalP"/>
    </source>
</evidence>
<gene>
    <name evidence="3" type="ORF">GRI38_05925</name>
</gene>
<dbReference type="AlphaFoldDB" id="A0A844ZDE6"/>
<keyword evidence="1" id="KW-0732">Signal</keyword>
<dbReference type="OrthoDB" id="5525942at2"/>
<name>A0A844ZDE6_9SPHN</name>
<evidence type="ECO:0000313" key="3">
    <source>
        <dbReference type="EMBL" id="MXO85564.1"/>
    </source>
</evidence>
<accession>A0A844ZDE6</accession>